<keyword evidence="2" id="KW-0175">Coiled coil</keyword>
<dbReference type="KEGG" id="kmn:HW532_17920"/>
<dbReference type="Gene3D" id="1.10.287.470">
    <property type="entry name" value="Helix hairpin bin"/>
    <property type="match status" value="1"/>
</dbReference>
<protein>
    <submittedName>
        <fullName evidence="5">Efflux RND transporter periplasmic adaptor subunit</fullName>
    </submittedName>
</protein>
<organism evidence="5 6">
    <name type="scientific">Kaustia mangrovi</name>
    <dbReference type="NCBI Taxonomy" id="2593653"/>
    <lineage>
        <taxon>Bacteria</taxon>
        <taxon>Pseudomonadati</taxon>
        <taxon>Pseudomonadota</taxon>
        <taxon>Alphaproteobacteria</taxon>
        <taxon>Hyphomicrobiales</taxon>
        <taxon>Parvibaculaceae</taxon>
        <taxon>Kaustia</taxon>
    </lineage>
</organism>
<evidence type="ECO:0000313" key="6">
    <source>
        <dbReference type="Proteomes" id="UP000593594"/>
    </source>
</evidence>
<dbReference type="Pfam" id="PF25917">
    <property type="entry name" value="BSH_RND"/>
    <property type="match status" value="1"/>
</dbReference>
<dbReference type="NCBIfam" id="TIGR01730">
    <property type="entry name" value="RND_mfp"/>
    <property type="match status" value="1"/>
</dbReference>
<dbReference type="InterPro" id="IPR058792">
    <property type="entry name" value="Beta-barrel_RND_2"/>
</dbReference>
<gene>
    <name evidence="5" type="ORF">HW532_17920</name>
</gene>
<dbReference type="GO" id="GO:1990281">
    <property type="term" value="C:efflux pump complex"/>
    <property type="evidence" value="ECO:0007669"/>
    <property type="project" value="TreeGrafter"/>
</dbReference>
<dbReference type="Pfam" id="PF25954">
    <property type="entry name" value="Beta-barrel_RND_2"/>
    <property type="match status" value="1"/>
</dbReference>
<proteinExistence type="inferred from homology"/>
<dbReference type="Gene3D" id="2.40.420.20">
    <property type="match status" value="1"/>
</dbReference>
<evidence type="ECO:0000256" key="2">
    <source>
        <dbReference type="SAM" id="Coils"/>
    </source>
</evidence>
<dbReference type="PANTHER" id="PTHR30469">
    <property type="entry name" value="MULTIDRUG RESISTANCE PROTEIN MDTA"/>
    <property type="match status" value="1"/>
</dbReference>
<dbReference type="Gene3D" id="2.40.50.100">
    <property type="match status" value="1"/>
</dbReference>
<dbReference type="InterPro" id="IPR058625">
    <property type="entry name" value="MdtA-like_BSH"/>
</dbReference>
<comment type="similarity">
    <text evidence="1">Belongs to the membrane fusion protein (MFP) (TC 8.A.1) family.</text>
</comment>
<evidence type="ECO:0000259" key="3">
    <source>
        <dbReference type="Pfam" id="PF25917"/>
    </source>
</evidence>
<dbReference type="RefSeq" id="WP_213161781.1">
    <property type="nucleotide sequence ID" value="NZ_CP058214.1"/>
</dbReference>
<accession>A0A7S8C6R3</accession>
<dbReference type="SUPFAM" id="SSF111369">
    <property type="entry name" value="HlyD-like secretion proteins"/>
    <property type="match status" value="1"/>
</dbReference>
<dbReference type="InterPro" id="IPR006143">
    <property type="entry name" value="RND_pump_MFP"/>
</dbReference>
<evidence type="ECO:0000259" key="4">
    <source>
        <dbReference type="Pfam" id="PF25954"/>
    </source>
</evidence>
<dbReference type="EMBL" id="CP058214">
    <property type="protein sequence ID" value="QPC44411.1"/>
    <property type="molecule type" value="Genomic_DNA"/>
</dbReference>
<feature type="coiled-coil region" evidence="2">
    <location>
        <begin position="109"/>
        <end position="167"/>
    </location>
</feature>
<reference evidence="5 6" key="1">
    <citation type="submission" date="2020-06" db="EMBL/GenBank/DDBJ databases">
        <title>Genome sequence of 2 isolates from Red Sea Mangroves.</title>
        <authorList>
            <person name="Sefrji F."/>
            <person name="Michoud G."/>
            <person name="Merlino G."/>
            <person name="Daffonchio D."/>
        </authorList>
    </citation>
    <scope>NUCLEOTIDE SEQUENCE [LARGE SCALE GENOMIC DNA]</scope>
    <source>
        <strain evidence="5 6">R1DC25</strain>
    </source>
</reference>
<dbReference type="Proteomes" id="UP000593594">
    <property type="component" value="Chromosome"/>
</dbReference>
<evidence type="ECO:0000256" key="1">
    <source>
        <dbReference type="ARBA" id="ARBA00009477"/>
    </source>
</evidence>
<keyword evidence="6" id="KW-1185">Reference proteome</keyword>
<sequence length="373" mass="39616">MRRSYIWAGLVTVVIAGWLASGYLLPSPPAPSADGTGKAETDKDTSQAFRVRTATLTAQEHTEELVLPGQTEADQRVEVRARTGGIVEKVPHREGDRVEAGAVLCQLDIAERTAALAQARAQLASAQRDFEAAQQLASKKYTSESQLASARAAFDAAQAEVDRIERDIAYTTVTSPIAGIVESRPADLGSFLQVGQACATVTVLDPIVVSAQVSERDVEALSLGMAGSARLVDGQTVEGRLAFISPRADSETRTFRIELDAPNRDERIRAGITARLVLPLKPRSAHRIPSSALTLDERGRVGVMTVDAGGTARFMPLEILAETREGLWVAGLPETVTLITVGQDYVLDGQPVETVPSVLGANTTPAGGLVEAN</sequence>
<name>A0A7S8C6R3_9HYPH</name>
<dbReference type="Gene3D" id="2.40.30.170">
    <property type="match status" value="1"/>
</dbReference>
<dbReference type="GO" id="GO:0015562">
    <property type="term" value="F:efflux transmembrane transporter activity"/>
    <property type="evidence" value="ECO:0007669"/>
    <property type="project" value="TreeGrafter"/>
</dbReference>
<dbReference type="AlphaFoldDB" id="A0A7S8C6R3"/>
<feature type="domain" description="CusB-like beta-barrel" evidence="4">
    <location>
        <begin position="209"/>
        <end position="277"/>
    </location>
</feature>
<feature type="domain" description="Multidrug resistance protein MdtA-like barrel-sandwich hybrid" evidence="3">
    <location>
        <begin position="76"/>
        <end position="203"/>
    </location>
</feature>
<dbReference type="PANTHER" id="PTHR30469:SF29">
    <property type="entry name" value="BLR2860 PROTEIN"/>
    <property type="match status" value="1"/>
</dbReference>
<evidence type="ECO:0000313" key="5">
    <source>
        <dbReference type="EMBL" id="QPC44411.1"/>
    </source>
</evidence>